<reference evidence="13 14" key="1">
    <citation type="submission" date="2015-07" db="EMBL/GenBank/DDBJ databases">
        <title>Genome sequence of Ornatilinea apprima DSM 23815.</title>
        <authorList>
            <person name="Hemp J."/>
            <person name="Ward L.M."/>
            <person name="Pace L.A."/>
            <person name="Fischer W.W."/>
        </authorList>
    </citation>
    <scope>NUCLEOTIDE SEQUENCE [LARGE SCALE GENOMIC DNA]</scope>
    <source>
        <strain evidence="13 14">P3M-1</strain>
    </source>
</reference>
<keyword evidence="5" id="KW-0547">Nucleotide-binding</keyword>
<dbReference type="Gene3D" id="3.40.50.300">
    <property type="entry name" value="P-loop containing nucleotide triphosphate hydrolases"/>
    <property type="match status" value="1"/>
</dbReference>
<accession>A0A0P6YB35</accession>
<keyword evidence="8 10" id="KW-0472">Membrane</keyword>
<feature type="transmembrane region" description="Helical" evidence="10">
    <location>
        <begin position="92"/>
        <end position="117"/>
    </location>
</feature>
<evidence type="ECO:0000313" key="13">
    <source>
        <dbReference type="EMBL" id="KPL79134.1"/>
    </source>
</evidence>
<evidence type="ECO:0000256" key="4">
    <source>
        <dbReference type="ARBA" id="ARBA00022692"/>
    </source>
</evidence>
<evidence type="ECO:0000313" key="14">
    <source>
        <dbReference type="Proteomes" id="UP000050417"/>
    </source>
</evidence>
<feature type="domain" description="ABC transmembrane type-1" evidence="12">
    <location>
        <begin position="53"/>
        <end position="335"/>
    </location>
</feature>
<dbReference type="InterPro" id="IPR011527">
    <property type="entry name" value="ABC1_TM_dom"/>
</dbReference>
<dbReference type="PROSITE" id="PS00211">
    <property type="entry name" value="ABC_TRANSPORTER_1"/>
    <property type="match status" value="1"/>
</dbReference>
<feature type="compositionally biased region" description="Pro residues" evidence="9">
    <location>
        <begin position="1"/>
        <end position="11"/>
    </location>
</feature>
<evidence type="ECO:0000259" key="11">
    <source>
        <dbReference type="PROSITE" id="PS50893"/>
    </source>
</evidence>
<dbReference type="PANTHER" id="PTHR43394:SF1">
    <property type="entry name" value="ATP-BINDING CASSETTE SUB-FAMILY B MEMBER 10, MITOCHONDRIAL"/>
    <property type="match status" value="1"/>
</dbReference>
<dbReference type="InterPro" id="IPR027417">
    <property type="entry name" value="P-loop_NTPase"/>
</dbReference>
<gene>
    <name evidence="13" type="ORF">ADN00_04560</name>
</gene>
<evidence type="ECO:0000256" key="10">
    <source>
        <dbReference type="SAM" id="Phobius"/>
    </source>
</evidence>
<dbReference type="GO" id="GO:0005524">
    <property type="term" value="F:ATP binding"/>
    <property type="evidence" value="ECO:0007669"/>
    <property type="project" value="UniProtKB-KW"/>
</dbReference>
<feature type="domain" description="ABC transporter" evidence="11">
    <location>
        <begin position="369"/>
        <end position="603"/>
    </location>
</feature>
<dbReference type="RefSeq" id="WP_075061773.1">
    <property type="nucleotide sequence ID" value="NZ_LGCL01000015.1"/>
</dbReference>
<dbReference type="Proteomes" id="UP000050417">
    <property type="component" value="Unassembled WGS sequence"/>
</dbReference>
<dbReference type="Gene3D" id="1.20.1560.10">
    <property type="entry name" value="ABC transporter type 1, transmembrane domain"/>
    <property type="match status" value="1"/>
</dbReference>
<comment type="subcellular location">
    <subcellularLocation>
        <location evidence="1">Cell membrane</location>
        <topology evidence="1">Multi-pass membrane protein</topology>
    </subcellularLocation>
</comment>
<evidence type="ECO:0000256" key="6">
    <source>
        <dbReference type="ARBA" id="ARBA00022840"/>
    </source>
</evidence>
<evidence type="ECO:0000256" key="7">
    <source>
        <dbReference type="ARBA" id="ARBA00022989"/>
    </source>
</evidence>
<dbReference type="CDD" id="cd18547">
    <property type="entry name" value="ABC_6TM_Tm288_like"/>
    <property type="match status" value="1"/>
</dbReference>
<dbReference type="FunFam" id="1.20.1560.10:FF:000011">
    <property type="entry name" value="Multidrug ABC transporter ATP-binding protein"/>
    <property type="match status" value="1"/>
</dbReference>
<dbReference type="CDD" id="cd03254">
    <property type="entry name" value="ABCC_Glucan_exporter_like"/>
    <property type="match status" value="1"/>
</dbReference>
<sequence length="611" mass="66745">MTTAPVSPPIAPRRGPSHGGPGNPMAGLQKPRDARIAVNRLLAYLLPHRAALIGVFALTLFYTAFSLAGPYLMGVAIDQFIANKDLSGLGRVVLLMLGAYTVAWLSQVFADFVMAGISQKALQKIREDLFRHLQTLELHFFDQNPHGELMSRLTNDIDAINRAVSQNVTQLISNVLTVIGIMVMMLVLNVWLALAALLVIPLIMLLTARIASSTRSGFRDLQKGLGDLNATVEETISGQRVVTAFGRTESVRSVFNEKNESLYHASVKANTLAFLMMPITNVMGNLAVAILASLGGVLAINGLITVGAIAAFINYTQRFMQPIRSMANLYNTIQSALAGAERVFDILDRQPELMDAPGATPLEQIKGDVRFENVNFHYVEGVPVIKNMSLHASPGQTIALVGPTGAGKTTIVNLLTRFYDIQSGSIQIDGRAIDQVQKDSLRRQLGIVLQDTYLFTGTVMENIRYGRLDASDEEVYQAARLASADTFIHRLPQGYQTQLSERGSNLSQGQRQLLAIARAILADPAILILDEATSSVDTRTEAKIQKGLLELMKGRTSFVIAHRLSTIREADQVLVIKDGEIIERGSHNELLDLGGFYNHLYLSQFKGQVAV</sequence>
<comment type="caution">
    <text evidence="13">The sequence shown here is derived from an EMBL/GenBank/DDBJ whole genome shotgun (WGS) entry which is preliminary data.</text>
</comment>
<evidence type="ECO:0000256" key="3">
    <source>
        <dbReference type="ARBA" id="ARBA00022475"/>
    </source>
</evidence>
<protein>
    <submittedName>
        <fullName evidence="13">Multidrug ABC transporter ATP-binding protein</fullName>
    </submittedName>
</protein>
<dbReference type="SUPFAM" id="SSF52540">
    <property type="entry name" value="P-loop containing nucleoside triphosphate hydrolases"/>
    <property type="match status" value="1"/>
</dbReference>
<dbReference type="Pfam" id="PF00664">
    <property type="entry name" value="ABC_membrane"/>
    <property type="match status" value="1"/>
</dbReference>
<dbReference type="GO" id="GO:0005886">
    <property type="term" value="C:plasma membrane"/>
    <property type="evidence" value="ECO:0007669"/>
    <property type="project" value="UniProtKB-SubCell"/>
</dbReference>
<keyword evidence="14" id="KW-1185">Reference proteome</keyword>
<keyword evidence="6 13" id="KW-0067">ATP-binding</keyword>
<dbReference type="Pfam" id="PF00005">
    <property type="entry name" value="ABC_tran"/>
    <property type="match status" value="1"/>
</dbReference>
<dbReference type="InterPro" id="IPR003439">
    <property type="entry name" value="ABC_transporter-like_ATP-bd"/>
</dbReference>
<dbReference type="STRING" id="1134406.ADN00_04560"/>
<keyword evidence="3" id="KW-1003">Cell membrane</keyword>
<dbReference type="PATRIC" id="fig|1134406.4.peg.273"/>
<evidence type="ECO:0000256" key="8">
    <source>
        <dbReference type="ARBA" id="ARBA00023136"/>
    </source>
</evidence>
<evidence type="ECO:0000256" key="1">
    <source>
        <dbReference type="ARBA" id="ARBA00004651"/>
    </source>
</evidence>
<dbReference type="OrthoDB" id="9762778at2"/>
<dbReference type="FunFam" id="3.40.50.300:FF:000287">
    <property type="entry name" value="Multidrug ABC transporter ATP-binding protein"/>
    <property type="match status" value="1"/>
</dbReference>
<dbReference type="InterPro" id="IPR039421">
    <property type="entry name" value="Type_1_exporter"/>
</dbReference>
<keyword evidence="7 10" id="KW-1133">Transmembrane helix</keyword>
<dbReference type="InterPro" id="IPR017871">
    <property type="entry name" value="ABC_transporter-like_CS"/>
</dbReference>
<feature type="transmembrane region" description="Helical" evidence="10">
    <location>
        <begin position="298"/>
        <end position="316"/>
    </location>
</feature>
<dbReference type="PROSITE" id="PS50929">
    <property type="entry name" value="ABC_TM1F"/>
    <property type="match status" value="1"/>
</dbReference>
<evidence type="ECO:0000259" key="12">
    <source>
        <dbReference type="PROSITE" id="PS50929"/>
    </source>
</evidence>
<dbReference type="AlphaFoldDB" id="A0A0P6YB35"/>
<dbReference type="SUPFAM" id="SSF90123">
    <property type="entry name" value="ABC transporter transmembrane region"/>
    <property type="match status" value="1"/>
</dbReference>
<evidence type="ECO:0000256" key="9">
    <source>
        <dbReference type="SAM" id="MobiDB-lite"/>
    </source>
</evidence>
<proteinExistence type="predicted"/>
<name>A0A0P6YB35_9CHLR</name>
<keyword evidence="4 10" id="KW-0812">Transmembrane</keyword>
<keyword evidence="2" id="KW-0813">Transport</keyword>
<dbReference type="GO" id="GO:0016887">
    <property type="term" value="F:ATP hydrolysis activity"/>
    <property type="evidence" value="ECO:0007669"/>
    <property type="project" value="InterPro"/>
</dbReference>
<dbReference type="PANTHER" id="PTHR43394">
    <property type="entry name" value="ATP-DEPENDENT PERMEASE MDL1, MITOCHONDRIAL"/>
    <property type="match status" value="1"/>
</dbReference>
<dbReference type="PROSITE" id="PS50893">
    <property type="entry name" value="ABC_TRANSPORTER_2"/>
    <property type="match status" value="1"/>
</dbReference>
<feature type="region of interest" description="Disordered" evidence="9">
    <location>
        <begin position="1"/>
        <end position="28"/>
    </location>
</feature>
<organism evidence="13 14">
    <name type="scientific">Ornatilinea apprima</name>
    <dbReference type="NCBI Taxonomy" id="1134406"/>
    <lineage>
        <taxon>Bacteria</taxon>
        <taxon>Bacillati</taxon>
        <taxon>Chloroflexota</taxon>
        <taxon>Anaerolineae</taxon>
        <taxon>Anaerolineales</taxon>
        <taxon>Anaerolineaceae</taxon>
        <taxon>Ornatilinea</taxon>
    </lineage>
</organism>
<dbReference type="SMART" id="SM00382">
    <property type="entry name" value="AAA"/>
    <property type="match status" value="1"/>
</dbReference>
<evidence type="ECO:0000256" key="2">
    <source>
        <dbReference type="ARBA" id="ARBA00022448"/>
    </source>
</evidence>
<feature type="transmembrane region" description="Helical" evidence="10">
    <location>
        <begin position="50"/>
        <end position="72"/>
    </location>
</feature>
<dbReference type="GO" id="GO:0015421">
    <property type="term" value="F:ABC-type oligopeptide transporter activity"/>
    <property type="evidence" value="ECO:0007669"/>
    <property type="project" value="TreeGrafter"/>
</dbReference>
<dbReference type="InterPro" id="IPR036640">
    <property type="entry name" value="ABC1_TM_sf"/>
</dbReference>
<dbReference type="EMBL" id="LGCL01000015">
    <property type="protein sequence ID" value="KPL79134.1"/>
    <property type="molecule type" value="Genomic_DNA"/>
</dbReference>
<dbReference type="InterPro" id="IPR003593">
    <property type="entry name" value="AAA+_ATPase"/>
</dbReference>
<evidence type="ECO:0000256" key="5">
    <source>
        <dbReference type="ARBA" id="ARBA00022741"/>
    </source>
</evidence>